<dbReference type="AlphaFoldDB" id="A0A9Q9B038"/>
<reference evidence="2" key="1">
    <citation type="submission" date="2022-06" db="EMBL/GenBank/DDBJ databases">
        <title>Complete genome sequences of two strains of the flax pathogen Septoria linicola.</title>
        <authorList>
            <person name="Lapalu N."/>
            <person name="Simon A."/>
            <person name="Demenou B."/>
            <person name="Paumier D."/>
            <person name="Guillot M.-P."/>
            <person name="Gout L."/>
            <person name="Valade R."/>
        </authorList>
    </citation>
    <scope>NUCLEOTIDE SEQUENCE</scope>
    <source>
        <strain evidence="2">SE15195</strain>
    </source>
</reference>
<gene>
    <name evidence="2" type="ORF">Slin15195_G118530</name>
</gene>
<proteinExistence type="predicted"/>
<organism evidence="2 3">
    <name type="scientific">Septoria linicola</name>
    <dbReference type="NCBI Taxonomy" id="215465"/>
    <lineage>
        <taxon>Eukaryota</taxon>
        <taxon>Fungi</taxon>
        <taxon>Dikarya</taxon>
        <taxon>Ascomycota</taxon>
        <taxon>Pezizomycotina</taxon>
        <taxon>Dothideomycetes</taxon>
        <taxon>Dothideomycetidae</taxon>
        <taxon>Mycosphaerellales</taxon>
        <taxon>Mycosphaerellaceae</taxon>
        <taxon>Septoria</taxon>
    </lineage>
</organism>
<dbReference type="Proteomes" id="UP001056384">
    <property type="component" value="Chromosome 11"/>
</dbReference>
<evidence type="ECO:0000256" key="1">
    <source>
        <dbReference type="SAM" id="MobiDB-lite"/>
    </source>
</evidence>
<evidence type="ECO:0000313" key="2">
    <source>
        <dbReference type="EMBL" id="USW58534.1"/>
    </source>
</evidence>
<feature type="compositionally biased region" description="Polar residues" evidence="1">
    <location>
        <begin position="32"/>
        <end position="52"/>
    </location>
</feature>
<keyword evidence="3" id="KW-1185">Reference proteome</keyword>
<name>A0A9Q9B038_9PEZI</name>
<feature type="region of interest" description="Disordered" evidence="1">
    <location>
        <begin position="1"/>
        <end position="59"/>
    </location>
</feature>
<protein>
    <submittedName>
        <fullName evidence="2">Uncharacterized protein</fullName>
    </submittedName>
</protein>
<evidence type="ECO:0000313" key="3">
    <source>
        <dbReference type="Proteomes" id="UP001056384"/>
    </source>
</evidence>
<sequence>MKGISCFSRKSVAQDLDDEAPRTPRKKGRISRQGSNQSQASRCSTASNSSISKLPPCKRVSDPHIEAMMMPVPPEARQSRCLRMSHPRIYSNIVDDMKRTRKSRAWKDFQVFHTDEIDMTISAVDMAAKKAAQYERMVREMSSFGDSNPPCGRRSVDAVDMIG</sequence>
<dbReference type="OrthoDB" id="3624838at2759"/>
<dbReference type="EMBL" id="CP099428">
    <property type="protein sequence ID" value="USW58534.1"/>
    <property type="molecule type" value="Genomic_DNA"/>
</dbReference>
<accession>A0A9Q9B038</accession>